<dbReference type="InterPro" id="IPR036721">
    <property type="entry name" value="RCK_C_sf"/>
</dbReference>
<proteinExistence type="predicted"/>
<dbReference type="InterPro" id="IPR031312">
    <property type="entry name" value="Na/sul_symport_CS"/>
</dbReference>
<evidence type="ECO:0000313" key="10">
    <source>
        <dbReference type="Proteomes" id="UP000184932"/>
    </source>
</evidence>
<dbReference type="Pfam" id="PF02080">
    <property type="entry name" value="TrkA_C"/>
    <property type="match status" value="2"/>
</dbReference>
<protein>
    <submittedName>
        <fullName evidence="9">Di-and tricarboxylate transporter</fullName>
    </submittedName>
</protein>
<feature type="transmembrane region" description="Helical" evidence="7">
    <location>
        <begin position="455"/>
        <end position="480"/>
    </location>
</feature>
<keyword evidence="3 7" id="KW-0812">Transmembrane</keyword>
<feature type="transmembrane region" description="Helical" evidence="7">
    <location>
        <begin position="65"/>
        <end position="86"/>
    </location>
</feature>
<dbReference type="Proteomes" id="UP000184932">
    <property type="component" value="Unassembled WGS sequence"/>
</dbReference>
<comment type="subcellular location">
    <subcellularLocation>
        <location evidence="1">Membrane</location>
        <topology evidence="1">Multi-pass membrane protein</topology>
    </subcellularLocation>
</comment>
<dbReference type="GO" id="GO:0008324">
    <property type="term" value="F:monoatomic cation transmembrane transporter activity"/>
    <property type="evidence" value="ECO:0007669"/>
    <property type="project" value="InterPro"/>
</dbReference>
<evidence type="ECO:0000256" key="6">
    <source>
        <dbReference type="ARBA" id="ARBA00023136"/>
    </source>
</evidence>
<dbReference type="InterPro" id="IPR006037">
    <property type="entry name" value="RCK_C"/>
</dbReference>
<feature type="transmembrane region" description="Helical" evidence="7">
    <location>
        <begin position="510"/>
        <end position="527"/>
    </location>
</feature>
<dbReference type="SUPFAM" id="SSF116726">
    <property type="entry name" value="TrkA C-terminal domain-like"/>
    <property type="match status" value="2"/>
</dbReference>
<feature type="domain" description="RCK C-terminal" evidence="8">
    <location>
        <begin position="215"/>
        <end position="301"/>
    </location>
</feature>
<dbReference type="Pfam" id="PF03600">
    <property type="entry name" value="CitMHS"/>
    <property type="match status" value="1"/>
</dbReference>
<name>A0A1N6EGQ0_9RHOB</name>
<evidence type="ECO:0000313" key="9">
    <source>
        <dbReference type="EMBL" id="SIN82204.1"/>
    </source>
</evidence>
<dbReference type="Gene3D" id="3.30.70.1450">
    <property type="entry name" value="Regulator of K+ conductance, C-terminal domain"/>
    <property type="match status" value="2"/>
</dbReference>
<feature type="domain" description="RCK C-terminal" evidence="8">
    <location>
        <begin position="302"/>
        <end position="386"/>
    </location>
</feature>
<evidence type="ECO:0000256" key="3">
    <source>
        <dbReference type="ARBA" id="ARBA00022692"/>
    </source>
</evidence>
<feature type="transmembrane region" description="Helical" evidence="7">
    <location>
        <begin position="35"/>
        <end position="53"/>
    </location>
</feature>
<keyword evidence="5 7" id="KW-1133">Transmembrane helix</keyword>
<dbReference type="EMBL" id="FSRL01000001">
    <property type="protein sequence ID" value="SIN82204.1"/>
    <property type="molecule type" value="Genomic_DNA"/>
</dbReference>
<feature type="transmembrane region" description="Helical" evidence="7">
    <location>
        <begin position="147"/>
        <end position="168"/>
    </location>
</feature>
<dbReference type="GO" id="GO:0006813">
    <property type="term" value="P:potassium ion transport"/>
    <property type="evidence" value="ECO:0007669"/>
    <property type="project" value="InterPro"/>
</dbReference>
<evidence type="ECO:0000259" key="8">
    <source>
        <dbReference type="PROSITE" id="PS51202"/>
    </source>
</evidence>
<feature type="transmembrane region" description="Helical" evidence="7">
    <location>
        <begin position="98"/>
        <end position="116"/>
    </location>
</feature>
<feature type="transmembrane region" description="Helical" evidence="7">
    <location>
        <begin position="12"/>
        <end position="28"/>
    </location>
</feature>
<gene>
    <name evidence="9" type="ORF">SAMN05444002_0760</name>
</gene>
<evidence type="ECO:0000256" key="2">
    <source>
        <dbReference type="ARBA" id="ARBA00022448"/>
    </source>
</evidence>
<accession>A0A1N6EGQ0</accession>
<dbReference type="PROSITE" id="PS01271">
    <property type="entry name" value="NA_SULFATE"/>
    <property type="match status" value="1"/>
</dbReference>
<feature type="transmembrane region" description="Helical" evidence="7">
    <location>
        <begin position="534"/>
        <end position="552"/>
    </location>
</feature>
<feature type="transmembrane region" description="Helical" evidence="7">
    <location>
        <begin position="572"/>
        <end position="592"/>
    </location>
</feature>
<keyword evidence="2" id="KW-0813">Transport</keyword>
<dbReference type="InterPro" id="IPR051679">
    <property type="entry name" value="DASS-Related_Transporters"/>
</dbReference>
<sequence length="596" mass="63343">MNLIALPAPWDAIFALGVVAAMFVLFIRESYPPEVVAILGVSVLMLSGVLPYTDARAVLANPAPWTIAAMFLVMGALVRTGALDWFTQVADRNAITRPTLAVGAMIAFVVVASAFVSNTPVVVVMIPVFVQLARTMNVSASKLLIPLSYAAILGGTLTLIGTSTNLLVDGVARANGLDPFGIFEVTPLAVVLVAWGMIYLRFIGPRILPDRASMANLLSGGDSSRRKFFTEVALPEDSPLVGQKPGEVDLFKREGVRLVDVLRGDASLRRNMGEVVLEPGDRVVLRSQMSELLALQESKHVRMVDKLSSVETTTVEVLITPGARMVGRSLGTLRLRRRYGVYPLAVHRRNQNIGRQLDDLVVRVGDTLLLEGAPADIQRLAADMDLVDVAAPTGRAYRRQKAPIAVIALLGIVGLAAFGFAPILALSIFAVALVFGTRCIDADEAFSFIDGRLLALIFAMLAVGAALEASGAVALIVTAIAPALKGLPAFFIIWAIYLLTSVLTELVSNNAVAVVVTPIAIGLATALGYDPRPLVIAVMVAASASFATPIGYQTNMLVYGPGGYRFTDFMKVGIPLNLTVGLLASALIPLIWPLTP</sequence>
<dbReference type="PANTHER" id="PTHR43652:SF2">
    <property type="entry name" value="BASIC AMINO ACID ANTIPORTER YFCC-RELATED"/>
    <property type="match status" value="1"/>
</dbReference>
<dbReference type="PROSITE" id="PS51202">
    <property type="entry name" value="RCK_C"/>
    <property type="match status" value="2"/>
</dbReference>
<dbReference type="OrthoDB" id="9809303at2"/>
<keyword evidence="10" id="KW-1185">Reference proteome</keyword>
<dbReference type="GO" id="GO:0005886">
    <property type="term" value="C:plasma membrane"/>
    <property type="evidence" value="ECO:0007669"/>
    <property type="project" value="TreeGrafter"/>
</dbReference>
<evidence type="ECO:0000256" key="1">
    <source>
        <dbReference type="ARBA" id="ARBA00004141"/>
    </source>
</evidence>
<evidence type="ECO:0000256" key="7">
    <source>
        <dbReference type="SAM" id="Phobius"/>
    </source>
</evidence>
<dbReference type="AlphaFoldDB" id="A0A1N6EGQ0"/>
<dbReference type="PANTHER" id="PTHR43652">
    <property type="entry name" value="BASIC AMINO ACID ANTIPORTER YFCC-RELATED"/>
    <property type="match status" value="1"/>
</dbReference>
<feature type="transmembrane region" description="Helical" evidence="7">
    <location>
        <begin position="404"/>
        <end position="435"/>
    </location>
</feature>
<evidence type="ECO:0000256" key="4">
    <source>
        <dbReference type="ARBA" id="ARBA00022737"/>
    </source>
</evidence>
<keyword evidence="4" id="KW-0677">Repeat</keyword>
<reference evidence="10" key="1">
    <citation type="submission" date="2016-11" db="EMBL/GenBank/DDBJ databases">
        <authorList>
            <person name="Varghese N."/>
            <person name="Submissions S."/>
        </authorList>
    </citation>
    <scope>NUCLEOTIDE SEQUENCE [LARGE SCALE GENOMIC DNA]</scope>
    <source>
        <strain evidence="10">DSM 29440</strain>
    </source>
</reference>
<evidence type="ECO:0000256" key="5">
    <source>
        <dbReference type="ARBA" id="ARBA00022989"/>
    </source>
</evidence>
<dbReference type="InterPro" id="IPR004680">
    <property type="entry name" value="Cit_transptr-like_dom"/>
</dbReference>
<feature type="transmembrane region" description="Helical" evidence="7">
    <location>
        <begin position="180"/>
        <end position="202"/>
    </location>
</feature>
<organism evidence="9 10">
    <name type="scientific">Vannielia litorea</name>
    <dbReference type="NCBI Taxonomy" id="1217970"/>
    <lineage>
        <taxon>Bacteria</taxon>
        <taxon>Pseudomonadati</taxon>
        <taxon>Pseudomonadota</taxon>
        <taxon>Alphaproteobacteria</taxon>
        <taxon>Rhodobacterales</taxon>
        <taxon>Paracoccaceae</taxon>
        <taxon>Vannielia</taxon>
    </lineage>
</organism>
<keyword evidence="6 7" id="KW-0472">Membrane</keyword>
<dbReference type="RefSeq" id="WP_074254905.1">
    <property type="nucleotide sequence ID" value="NZ_FSRL01000001.1"/>
</dbReference>